<dbReference type="SUPFAM" id="SSF53335">
    <property type="entry name" value="S-adenosyl-L-methionine-dependent methyltransferases"/>
    <property type="match status" value="1"/>
</dbReference>
<dbReference type="OMA" id="PIRTYRI"/>
<dbReference type="PANTHER" id="PTHR14614:SF130">
    <property type="entry name" value="PROTEIN-LYSINE N-METHYLTRANSFERASE EEF2KMT"/>
    <property type="match status" value="1"/>
</dbReference>
<dbReference type="Proteomes" id="UP000002499">
    <property type="component" value="Unassembled WGS sequence"/>
</dbReference>
<name>E9DYY7_METAQ</name>
<dbReference type="InParanoid" id="E9DYY7"/>
<dbReference type="AlphaFoldDB" id="E9DYY7"/>
<accession>E9DYY7</accession>
<reference evidence="1 2" key="1">
    <citation type="journal article" date="2011" name="PLoS Genet.">
        <title>Genome sequencing and comparative transcriptomics of the model entomopathogenic fungi Metarhizium anisopliae and M. acridum.</title>
        <authorList>
            <person name="Gao Q."/>
            <person name="Jin K."/>
            <person name="Ying S.H."/>
            <person name="Zhang Y."/>
            <person name="Xiao G."/>
            <person name="Shang Y."/>
            <person name="Duan Z."/>
            <person name="Hu X."/>
            <person name="Xie X.Q."/>
            <person name="Zhou G."/>
            <person name="Peng G."/>
            <person name="Luo Z."/>
            <person name="Huang W."/>
            <person name="Wang B."/>
            <person name="Fang W."/>
            <person name="Wang S."/>
            <person name="Zhong Y."/>
            <person name="Ma L.J."/>
            <person name="St Leger R.J."/>
            <person name="Zhao G.P."/>
            <person name="Pei Y."/>
            <person name="Feng M.G."/>
            <person name="Xia Y."/>
            <person name="Wang C."/>
        </authorList>
    </citation>
    <scope>NUCLEOTIDE SEQUENCE [LARGE SCALE GENOMIC DNA]</scope>
    <source>
        <strain evidence="1 2">CQMa 102</strain>
    </source>
</reference>
<dbReference type="GO" id="GO:0008757">
    <property type="term" value="F:S-adenosylmethionine-dependent methyltransferase activity"/>
    <property type="evidence" value="ECO:0007669"/>
    <property type="project" value="UniProtKB-ARBA"/>
</dbReference>
<dbReference type="InterPro" id="IPR029063">
    <property type="entry name" value="SAM-dependent_MTases_sf"/>
</dbReference>
<sequence length="430" mass="48201">MDPPWRQEVDRFCYQYLQLEPILDYPQDKFLRLEVVQNDIYKRIFCDETGSVGPPDRYRIKILKELVFRIESSIDDWDRYAVSDDIMNTLSALLATPMPPDAVSAQKKCYVTYHLSVLERGTQSETAGPHPSITLLENRNLIAAGGTTGHRTWEAALQLGQYLCQNPSLVAGKRVLELGAGTGYPSILCVKHLQAGHAIASDGSDDVINNLPDNLFLNSLQDSSKITLMDIKWGHALVGTEDEKWNSGQPVDVVLGADITYDERVMPALVATLFDLFGMYPSLQVYISATERNAETYQAFLKVCRQRNLAVEDLHIDVPPRSKQNGPFYDDQLAIHLWEDDDHVMAASWRKPRIFLGHSFCGSGSQELKQGSWEVGNMEFVLASVITAITLSHLRCKRWSVLIDAIRRAGRGLSHDGSGAYRSVGRRDSV</sequence>
<dbReference type="EMBL" id="GL698484">
    <property type="protein sequence ID" value="EFY91164.1"/>
    <property type="molecule type" value="Genomic_DNA"/>
</dbReference>
<dbReference type="PANTHER" id="PTHR14614">
    <property type="entry name" value="HEPATOCELLULAR CARCINOMA-ASSOCIATED ANTIGEN"/>
    <property type="match status" value="1"/>
</dbReference>
<dbReference type="HOGENOM" id="CLU_038942_1_2_1"/>
<protein>
    <recommendedName>
        <fullName evidence="3">FAM86A protein</fullName>
    </recommendedName>
</protein>
<proteinExistence type="predicted"/>
<gene>
    <name evidence="1" type="ORF">MAC_02835</name>
</gene>
<evidence type="ECO:0008006" key="3">
    <source>
        <dbReference type="Google" id="ProtNLM"/>
    </source>
</evidence>
<keyword evidence="2" id="KW-1185">Reference proteome</keyword>
<organism evidence="2">
    <name type="scientific">Metarhizium acridum (strain CQMa 102)</name>
    <dbReference type="NCBI Taxonomy" id="655827"/>
    <lineage>
        <taxon>Eukaryota</taxon>
        <taxon>Fungi</taxon>
        <taxon>Dikarya</taxon>
        <taxon>Ascomycota</taxon>
        <taxon>Pezizomycotina</taxon>
        <taxon>Sordariomycetes</taxon>
        <taxon>Hypocreomycetidae</taxon>
        <taxon>Hypocreales</taxon>
        <taxon>Clavicipitaceae</taxon>
        <taxon>Metarhizium</taxon>
    </lineage>
</organism>
<evidence type="ECO:0000313" key="1">
    <source>
        <dbReference type="EMBL" id="EFY91164.1"/>
    </source>
</evidence>
<dbReference type="OrthoDB" id="194386at2759"/>
<dbReference type="InterPro" id="IPR019410">
    <property type="entry name" value="Methyltransf_16"/>
</dbReference>
<dbReference type="eggNOG" id="KOG2497">
    <property type="taxonomic scope" value="Eukaryota"/>
</dbReference>
<dbReference type="STRING" id="655827.E9DYY7"/>
<dbReference type="Gene3D" id="3.40.50.150">
    <property type="entry name" value="Vaccinia Virus protein VP39"/>
    <property type="match status" value="1"/>
</dbReference>
<dbReference type="GO" id="GO:0005737">
    <property type="term" value="C:cytoplasm"/>
    <property type="evidence" value="ECO:0007669"/>
    <property type="project" value="TreeGrafter"/>
</dbReference>
<dbReference type="Pfam" id="PF10294">
    <property type="entry name" value="Methyltransf_16"/>
    <property type="match status" value="1"/>
</dbReference>
<evidence type="ECO:0000313" key="2">
    <source>
        <dbReference type="Proteomes" id="UP000002499"/>
    </source>
</evidence>